<sequence length="265" mass="30650">MSVVYVKAMAAQFMEDELFVYIYELSDLKSIQNVKDDPTLKLKTKNVPLICHWLMPLDKQKVGDESLTVRSSTCFNFLFFAFEETLRPKTQGKKGVLRRGFLIVYDSQFVCCCRPPGSFVPLTILLRNRYFLHYFYIISQRSAISSLSTVNGAAAICPPLTRLVGHRIQIAFSSTRSFFYSRRSDLGIDQSHRRMRILIMTMVGGKKQKARRQAQDLFASILPYTTSATGRLFLFRVASECHRSTFRRFYQFLHSPLSVVIIHRR</sequence>
<dbReference type="Proteomes" id="UP000076858">
    <property type="component" value="Unassembled WGS sequence"/>
</dbReference>
<evidence type="ECO:0000313" key="2">
    <source>
        <dbReference type="Proteomes" id="UP000076858"/>
    </source>
</evidence>
<keyword evidence="2" id="KW-1185">Reference proteome</keyword>
<proteinExistence type="predicted"/>
<gene>
    <name evidence="1" type="ORF">APZ42_030667</name>
</gene>
<accession>A0A164NQ98</accession>
<reference evidence="1 2" key="1">
    <citation type="submission" date="2016-03" db="EMBL/GenBank/DDBJ databases">
        <title>EvidentialGene: Evidence-directed Construction of Genes on Genomes.</title>
        <authorList>
            <person name="Gilbert D.G."/>
            <person name="Choi J.-H."/>
            <person name="Mockaitis K."/>
            <person name="Colbourne J."/>
            <person name="Pfrender M."/>
        </authorList>
    </citation>
    <scope>NUCLEOTIDE SEQUENCE [LARGE SCALE GENOMIC DNA]</scope>
    <source>
        <strain evidence="1 2">Xinb3</strain>
        <tissue evidence="1">Complete organism</tissue>
    </source>
</reference>
<name>A0A164NQ98_9CRUS</name>
<evidence type="ECO:0000313" key="1">
    <source>
        <dbReference type="EMBL" id="KZS06148.1"/>
    </source>
</evidence>
<organism evidence="1 2">
    <name type="scientific">Daphnia magna</name>
    <dbReference type="NCBI Taxonomy" id="35525"/>
    <lineage>
        <taxon>Eukaryota</taxon>
        <taxon>Metazoa</taxon>
        <taxon>Ecdysozoa</taxon>
        <taxon>Arthropoda</taxon>
        <taxon>Crustacea</taxon>
        <taxon>Branchiopoda</taxon>
        <taxon>Diplostraca</taxon>
        <taxon>Cladocera</taxon>
        <taxon>Anomopoda</taxon>
        <taxon>Daphniidae</taxon>
        <taxon>Daphnia</taxon>
    </lineage>
</organism>
<comment type="caution">
    <text evidence="1">The sequence shown here is derived from an EMBL/GenBank/DDBJ whole genome shotgun (WGS) entry which is preliminary data.</text>
</comment>
<protein>
    <submittedName>
        <fullName evidence="1">Uncharacterized protein</fullName>
    </submittedName>
</protein>
<dbReference type="EMBL" id="LRGB01002849">
    <property type="protein sequence ID" value="KZS06148.1"/>
    <property type="molecule type" value="Genomic_DNA"/>
</dbReference>
<dbReference type="AlphaFoldDB" id="A0A164NQ98"/>